<organism evidence="1 2">
    <name type="scientific">Linum trigynum</name>
    <dbReference type="NCBI Taxonomy" id="586398"/>
    <lineage>
        <taxon>Eukaryota</taxon>
        <taxon>Viridiplantae</taxon>
        <taxon>Streptophyta</taxon>
        <taxon>Embryophyta</taxon>
        <taxon>Tracheophyta</taxon>
        <taxon>Spermatophyta</taxon>
        <taxon>Magnoliopsida</taxon>
        <taxon>eudicotyledons</taxon>
        <taxon>Gunneridae</taxon>
        <taxon>Pentapetalae</taxon>
        <taxon>rosids</taxon>
        <taxon>fabids</taxon>
        <taxon>Malpighiales</taxon>
        <taxon>Linaceae</taxon>
        <taxon>Linum</taxon>
    </lineage>
</organism>
<evidence type="ECO:0000313" key="1">
    <source>
        <dbReference type="EMBL" id="CAL1354637.1"/>
    </source>
</evidence>
<evidence type="ECO:0000313" key="2">
    <source>
        <dbReference type="Proteomes" id="UP001497516"/>
    </source>
</evidence>
<gene>
    <name evidence="1" type="ORF">LTRI10_LOCUS2436</name>
</gene>
<name>A0AAV2CDZ7_9ROSI</name>
<sequence length="85" mass="9330">MQVWRVKQAQVVSLDKVVEGEGVKEVAVEKLDKGKEVVVEATPPVTPSALPSQEEFNKVINGVKPKPKKNASPVLHSNAFEVLLW</sequence>
<reference evidence="1 2" key="1">
    <citation type="submission" date="2024-04" db="EMBL/GenBank/DDBJ databases">
        <authorList>
            <person name="Fracassetti M."/>
        </authorList>
    </citation>
    <scope>NUCLEOTIDE SEQUENCE [LARGE SCALE GENOMIC DNA]</scope>
</reference>
<keyword evidence="2" id="KW-1185">Reference proteome</keyword>
<accession>A0AAV2CDZ7</accession>
<dbReference type="AlphaFoldDB" id="A0AAV2CDZ7"/>
<protein>
    <submittedName>
        <fullName evidence="1">Uncharacterized protein</fullName>
    </submittedName>
</protein>
<dbReference type="Proteomes" id="UP001497516">
    <property type="component" value="Chromosome 1"/>
</dbReference>
<dbReference type="EMBL" id="OZ034813">
    <property type="protein sequence ID" value="CAL1354637.1"/>
    <property type="molecule type" value="Genomic_DNA"/>
</dbReference>
<proteinExistence type="predicted"/>